<dbReference type="PANTHER" id="PTHR38436:SF1">
    <property type="entry name" value="ESTER CYCLASE"/>
    <property type="match status" value="1"/>
</dbReference>
<name>X1NG14_9ZZZZ</name>
<evidence type="ECO:0000313" key="1">
    <source>
        <dbReference type="EMBL" id="GAI42533.1"/>
    </source>
</evidence>
<evidence type="ECO:0008006" key="2">
    <source>
        <dbReference type="Google" id="ProtNLM"/>
    </source>
</evidence>
<dbReference type="AlphaFoldDB" id="X1NG14"/>
<gene>
    <name evidence="1" type="ORF">S06H3_46643</name>
</gene>
<dbReference type="InterPro" id="IPR032710">
    <property type="entry name" value="NTF2-like_dom_sf"/>
</dbReference>
<dbReference type="PANTHER" id="PTHR38436">
    <property type="entry name" value="POLYKETIDE CYCLASE SNOAL-LIKE DOMAIN"/>
    <property type="match status" value="1"/>
</dbReference>
<reference evidence="1" key="1">
    <citation type="journal article" date="2014" name="Front. Microbiol.">
        <title>High frequency of phylogenetically diverse reductive dehalogenase-homologous genes in deep subseafloor sedimentary metagenomes.</title>
        <authorList>
            <person name="Kawai M."/>
            <person name="Futagami T."/>
            <person name="Toyoda A."/>
            <person name="Takaki Y."/>
            <person name="Nishi S."/>
            <person name="Hori S."/>
            <person name="Arai W."/>
            <person name="Tsubouchi T."/>
            <person name="Morono Y."/>
            <person name="Uchiyama I."/>
            <person name="Ito T."/>
            <person name="Fujiyama A."/>
            <person name="Inagaki F."/>
            <person name="Takami H."/>
        </authorList>
    </citation>
    <scope>NUCLEOTIDE SEQUENCE</scope>
    <source>
        <strain evidence="1">Expedition CK06-06</strain>
    </source>
</reference>
<dbReference type="Gene3D" id="3.10.450.50">
    <property type="match status" value="1"/>
</dbReference>
<sequence>YRFAFVEVHFQDFVFNYSAPGVTPDREGYKQTVNGLFVSFPDVKWTTEDMVAEGDKVAVHWTGRGTHKGEFWRVAPTGKQVTMRGISIMRIEGGKIVKEVGYNNMLDVLEQLGAFPPSE</sequence>
<dbReference type="Pfam" id="PF07366">
    <property type="entry name" value="SnoaL"/>
    <property type="match status" value="1"/>
</dbReference>
<dbReference type="InterPro" id="IPR009959">
    <property type="entry name" value="Cyclase_SnoaL-like"/>
</dbReference>
<organism evidence="1">
    <name type="scientific">marine sediment metagenome</name>
    <dbReference type="NCBI Taxonomy" id="412755"/>
    <lineage>
        <taxon>unclassified sequences</taxon>
        <taxon>metagenomes</taxon>
        <taxon>ecological metagenomes</taxon>
    </lineage>
</organism>
<feature type="non-terminal residue" evidence="1">
    <location>
        <position position="1"/>
    </location>
</feature>
<protein>
    <recommendedName>
        <fullName evidence="2">Ester cyclase</fullName>
    </recommendedName>
</protein>
<dbReference type="GO" id="GO:0030638">
    <property type="term" value="P:polyketide metabolic process"/>
    <property type="evidence" value="ECO:0007669"/>
    <property type="project" value="InterPro"/>
</dbReference>
<proteinExistence type="predicted"/>
<dbReference type="EMBL" id="BARV01029223">
    <property type="protein sequence ID" value="GAI42533.1"/>
    <property type="molecule type" value="Genomic_DNA"/>
</dbReference>
<accession>X1NG14</accession>
<comment type="caution">
    <text evidence="1">The sequence shown here is derived from an EMBL/GenBank/DDBJ whole genome shotgun (WGS) entry which is preliminary data.</text>
</comment>
<dbReference type="SUPFAM" id="SSF54427">
    <property type="entry name" value="NTF2-like"/>
    <property type="match status" value="1"/>
</dbReference>